<proteinExistence type="predicted"/>
<dbReference type="STRING" id="760192.Halhy_4374"/>
<dbReference type="PROSITE" id="PS51318">
    <property type="entry name" value="TAT"/>
    <property type="match status" value="1"/>
</dbReference>
<dbReference type="SUPFAM" id="SSF55347">
    <property type="entry name" value="Glyceraldehyde-3-phosphate dehydrogenase-like, C-terminal domain"/>
    <property type="match status" value="1"/>
</dbReference>
<dbReference type="InterPro" id="IPR006311">
    <property type="entry name" value="TAT_signal"/>
</dbReference>
<dbReference type="SUPFAM" id="SSF51735">
    <property type="entry name" value="NAD(P)-binding Rossmann-fold domains"/>
    <property type="match status" value="1"/>
</dbReference>
<dbReference type="Pfam" id="PF02894">
    <property type="entry name" value="GFO_IDH_MocA_C"/>
    <property type="match status" value="1"/>
</dbReference>
<dbReference type="InterPro" id="IPR051450">
    <property type="entry name" value="Gfo/Idh/MocA_Oxidoreductases"/>
</dbReference>
<dbReference type="InterPro" id="IPR000683">
    <property type="entry name" value="Gfo/Idh/MocA-like_OxRdtase_N"/>
</dbReference>
<dbReference type="PANTHER" id="PTHR43377:SF2">
    <property type="entry name" value="BINDING ROSSMANN FOLD OXIDOREDUCTASE, PUTATIVE (AFU_ORTHOLOGUE AFUA_4G00560)-RELATED"/>
    <property type="match status" value="1"/>
</dbReference>
<dbReference type="RefSeq" id="WP_013766756.1">
    <property type="nucleotide sequence ID" value="NC_015510.1"/>
</dbReference>
<dbReference type="AlphaFoldDB" id="F4KQT3"/>
<feature type="domain" description="Gfo/Idh/MocA-like oxidoreductase N-terminal" evidence="2">
    <location>
        <begin position="34"/>
        <end position="156"/>
    </location>
</feature>
<dbReference type="Pfam" id="PF01408">
    <property type="entry name" value="GFO_IDH_MocA"/>
    <property type="match status" value="1"/>
</dbReference>
<keyword evidence="1" id="KW-0732">Signal</keyword>
<dbReference type="Gene3D" id="3.40.50.720">
    <property type="entry name" value="NAD(P)-binding Rossmann-like Domain"/>
    <property type="match status" value="1"/>
</dbReference>
<dbReference type="PANTHER" id="PTHR43377">
    <property type="entry name" value="BILIVERDIN REDUCTASE A"/>
    <property type="match status" value="1"/>
</dbReference>
<feature type="signal peptide" evidence="1">
    <location>
        <begin position="1"/>
        <end position="19"/>
    </location>
</feature>
<dbReference type="InterPro" id="IPR004104">
    <property type="entry name" value="Gfo/Idh/MocA-like_OxRdtase_C"/>
</dbReference>
<dbReference type="KEGG" id="hhy:Halhy_4374"/>
<evidence type="ECO:0000259" key="3">
    <source>
        <dbReference type="Pfam" id="PF02894"/>
    </source>
</evidence>
<dbReference type="Proteomes" id="UP000008461">
    <property type="component" value="Chromosome"/>
</dbReference>
<reference key="2">
    <citation type="submission" date="2011-04" db="EMBL/GenBank/DDBJ databases">
        <title>Complete sequence of chromosome of Haliscomenobacter hydrossis DSM 1100.</title>
        <authorList>
            <consortium name="US DOE Joint Genome Institute (JGI-PGF)"/>
            <person name="Lucas S."/>
            <person name="Han J."/>
            <person name="Lapidus A."/>
            <person name="Bruce D."/>
            <person name="Goodwin L."/>
            <person name="Pitluck S."/>
            <person name="Peters L."/>
            <person name="Kyrpides N."/>
            <person name="Mavromatis K."/>
            <person name="Ivanova N."/>
            <person name="Ovchinnikova G."/>
            <person name="Pagani I."/>
            <person name="Daligault H."/>
            <person name="Detter J.C."/>
            <person name="Han C."/>
            <person name="Land M."/>
            <person name="Hauser L."/>
            <person name="Markowitz V."/>
            <person name="Cheng J.-F."/>
            <person name="Hugenholtz P."/>
            <person name="Woyke T."/>
            <person name="Wu D."/>
            <person name="Verbarg S."/>
            <person name="Frueling A."/>
            <person name="Brambilla E."/>
            <person name="Klenk H.-P."/>
            <person name="Eisen J.A."/>
        </authorList>
    </citation>
    <scope>NUCLEOTIDE SEQUENCE</scope>
    <source>
        <strain>DSM 1100</strain>
    </source>
</reference>
<dbReference type="Gene3D" id="3.30.360.10">
    <property type="entry name" value="Dihydrodipicolinate Reductase, domain 2"/>
    <property type="match status" value="1"/>
</dbReference>
<evidence type="ECO:0000313" key="4">
    <source>
        <dbReference type="EMBL" id="AEE52218.1"/>
    </source>
</evidence>
<sequence length="470" mass="53134">MQRRNFLKTTSLAAGGVLAAPSLSGMAPVLAKKRLAMVGTGGRGTGFWGKTVLDNYGDLIEFVGLCDINPGRVEAAKKHMGATCPTFTDFEKMMKAQKPEVLIVTTMDSTHHEFIIKGLEMGADVISEKPMTTDEVKCQAILEAERRTGRKVTIGFNYRYGPHMTKIKELLMKDRVGKLVSVDFNWYLNVYHGSDYFRRWHGIKAKSGSLWVHKATHHFDLLNWWINSEPVAVTAMGSLDHYGSNNSFRGIKCRTCEHKDKCKFYYDVTKDKYYTALYTDNEGHDGYFRDGCVWRSEIDIYDKMSAQIQYANGVVVNYSLTTYSPYEGWRIAFNGVNGRLDSWQDIPYQRGVFESVDQANRHAQEMTQNKNEVPTEYEEIIVMDNFAKQPESIKVPKFKGGHGGGDKRMHDMIFRDPNMADPFGLKAGTRDGAMSCLIGIAARKSIELNRKVLITELTDLKPLALRGKMS</sequence>
<gene>
    <name evidence="4" type="ordered locus">Halhy_4374</name>
</gene>
<dbReference type="EMBL" id="CP002691">
    <property type="protein sequence ID" value="AEE52218.1"/>
    <property type="molecule type" value="Genomic_DNA"/>
</dbReference>
<dbReference type="InterPro" id="IPR036291">
    <property type="entry name" value="NAD(P)-bd_dom_sf"/>
</dbReference>
<dbReference type="GO" id="GO:0000166">
    <property type="term" value="F:nucleotide binding"/>
    <property type="evidence" value="ECO:0007669"/>
    <property type="project" value="InterPro"/>
</dbReference>
<dbReference type="HOGENOM" id="CLU_052304_0_0_10"/>
<keyword evidence="5" id="KW-1185">Reference proteome</keyword>
<feature type="domain" description="Gfo/Idh/MocA-like oxidoreductase C-terminal" evidence="3">
    <location>
        <begin position="168"/>
        <end position="452"/>
    </location>
</feature>
<dbReference type="OrthoDB" id="9781031at2"/>
<evidence type="ECO:0000313" key="5">
    <source>
        <dbReference type="Proteomes" id="UP000008461"/>
    </source>
</evidence>
<feature type="chain" id="PRO_5003310215" evidence="1">
    <location>
        <begin position="20"/>
        <end position="470"/>
    </location>
</feature>
<organism evidence="4 5">
    <name type="scientific">Haliscomenobacter hydrossis (strain ATCC 27775 / DSM 1100 / LMG 10767 / O)</name>
    <dbReference type="NCBI Taxonomy" id="760192"/>
    <lineage>
        <taxon>Bacteria</taxon>
        <taxon>Pseudomonadati</taxon>
        <taxon>Bacteroidota</taxon>
        <taxon>Saprospiria</taxon>
        <taxon>Saprospirales</taxon>
        <taxon>Haliscomenobacteraceae</taxon>
        <taxon>Haliscomenobacter</taxon>
    </lineage>
</organism>
<reference evidence="4 5" key="1">
    <citation type="journal article" date="2011" name="Stand. Genomic Sci.">
        <title>Complete genome sequence of Haliscomenobacter hydrossis type strain (O).</title>
        <authorList>
            <consortium name="US DOE Joint Genome Institute (JGI-PGF)"/>
            <person name="Daligault H."/>
            <person name="Lapidus A."/>
            <person name="Zeytun A."/>
            <person name="Nolan M."/>
            <person name="Lucas S."/>
            <person name="Del Rio T.G."/>
            <person name="Tice H."/>
            <person name="Cheng J.F."/>
            <person name="Tapia R."/>
            <person name="Han C."/>
            <person name="Goodwin L."/>
            <person name="Pitluck S."/>
            <person name="Liolios K."/>
            <person name="Pagani I."/>
            <person name="Ivanova N."/>
            <person name="Huntemann M."/>
            <person name="Mavromatis K."/>
            <person name="Mikhailova N."/>
            <person name="Pati A."/>
            <person name="Chen A."/>
            <person name="Palaniappan K."/>
            <person name="Land M."/>
            <person name="Hauser L."/>
            <person name="Brambilla E.M."/>
            <person name="Rohde M."/>
            <person name="Verbarg S."/>
            <person name="Goker M."/>
            <person name="Bristow J."/>
            <person name="Eisen J.A."/>
            <person name="Markowitz V."/>
            <person name="Hugenholtz P."/>
            <person name="Kyrpides N.C."/>
            <person name="Klenk H.P."/>
            <person name="Woyke T."/>
        </authorList>
    </citation>
    <scope>NUCLEOTIDE SEQUENCE [LARGE SCALE GENOMIC DNA]</scope>
    <source>
        <strain evidence="5">ATCC 27775 / DSM 1100 / LMG 10767 / O</strain>
    </source>
</reference>
<evidence type="ECO:0000259" key="2">
    <source>
        <dbReference type="Pfam" id="PF01408"/>
    </source>
</evidence>
<protein>
    <submittedName>
        <fullName evidence="4">Oxidoreductase domain protein</fullName>
    </submittedName>
</protein>
<accession>F4KQT3</accession>
<name>F4KQT3_HALH1</name>
<dbReference type="eggNOG" id="COG0673">
    <property type="taxonomic scope" value="Bacteria"/>
</dbReference>
<evidence type="ECO:0000256" key="1">
    <source>
        <dbReference type="SAM" id="SignalP"/>
    </source>
</evidence>